<name>A0A0A9BNT5_ARUDO</name>
<dbReference type="EMBL" id="GBRH01232869">
    <property type="protein sequence ID" value="JAD65026.1"/>
    <property type="molecule type" value="Transcribed_RNA"/>
</dbReference>
<protein>
    <submittedName>
        <fullName evidence="1">Uncharacterized protein</fullName>
    </submittedName>
</protein>
<accession>A0A0A9BNT5</accession>
<sequence length="12" mass="1407">MREESRGDGQQD</sequence>
<reference evidence="1" key="2">
    <citation type="journal article" date="2015" name="Data Brief">
        <title>Shoot transcriptome of the giant reed, Arundo donax.</title>
        <authorList>
            <person name="Barrero R.A."/>
            <person name="Guerrero F.D."/>
            <person name="Moolhuijzen P."/>
            <person name="Goolsby J.A."/>
            <person name="Tidwell J."/>
            <person name="Bellgard S.E."/>
            <person name="Bellgard M.I."/>
        </authorList>
    </citation>
    <scope>NUCLEOTIDE SEQUENCE</scope>
    <source>
        <tissue evidence="1">Shoot tissue taken approximately 20 cm above the soil surface</tissue>
    </source>
</reference>
<reference evidence="1" key="1">
    <citation type="submission" date="2014-09" db="EMBL/GenBank/DDBJ databases">
        <authorList>
            <person name="Magalhaes I.L.F."/>
            <person name="Oliveira U."/>
            <person name="Santos F.R."/>
            <person name="Vidigal T.H.D.A."/>
            <person name="Brescovit A.D."/>
            <person name="Santos A.J."/>
        </authorList>
    </citation>
    <scope>NUCLEOTIDE SEQUENCE</scope>
    <source>
        <tissue evidence="1">Shoot tissue taken approximately 20 cm above the soil surface</tissue>
    </source>
</reference>
<organism evidence="1">
    <name type="scientific">Arundo donax</name>
    <name type="common">Giant reed</name>
    <name type="synonym">Donax arundinaceus</name>
    <dbReference type="NCBI Taxonomy" id="35708"/>
    <lineage>
        <taxon>Eukaryota</taxon>
        <taxon>Viridiplantae</taxon>
        <taxon>Streptophyta</taxon>
        <taxon>Embryophyta</taxon>
        <taxon>Tracheophyta</taxon>
        <taxon>Spermatophyta</taxon>
        <taxon>Magnoliopsida</taxon>
        <taxon>Liliopsida</taxon>
        <taxon>Poales</taxon>
        <taxon>Poaceae</taxon>
        <taxon>PACMAD clade</taxon>
        <taxon>Arundinoideae</taxon>
        <taxon>Arundineae</taxon>
        <taxon>Arundo</taxon>
    </lineage>
</organism>
<proteinExistence type="predicted"/>
<evidence type="ECO:0000313" key="1">
    <source>
        <dbReference type="EMBL" id="JAD65026.1"/>
    </source>
</evidence>